<gene>
    <name evidence="1" type="ORF">E2C01_101068</name>
</gene>
<evidence type="ECO:0000313" key="1">
    <source>
        <dbReference type="EMBL" id="MPD05329.1"/>
    </source>
</evidence>
<keyword evidence="2" id="KW-1185">Reference proteome</keyword>
<comment type="caution">
    <text evidence="1">The sequence shown here is derived from an EMBL/GenBank/DDBJ whole genome shotgun (WGS) entry which is preliminary data.</text>
</comment>
<name>A0A5B7KJJ5_PORTR</name>
<protein>
    <submittedName>
        <fullName evidence="1">Uncharacterized protein</fullName>
    </submittedName>
</protein>
<sequence length="9" mass="1078">MKEEEKDLG</sequence>
<proteinExistence type="predicted"/>
<reference evidence="1 2" key="1">
    <citation type="submission" date="2019-05" db="EMBL/GenBank/DDBJ databases">
        <title>Another draft genome of Portunus trituberculatus and its Hox gene families provides insights of decapod evolution.</title>
        <authorList>
            <person name="Jeong J.-H."/>
            <person name="Song I."/>
            <person name="Kim S."/>
            <person name="Choi T."/>
            <person name="Kim D."/>
            <person name="Ryu S."/>
            <person name="Kim W."/>
        </authorList>
    </citation>
    <scope>NUCLEOTIDE SEQUENCE [LARGE SCALE GENOMIC DNA]</scope>
    <source>
        <tissue evidence="1">Muscle</tissue>
    </source>
</reference>
<dbReference type="Proteomes" id="UP000324222">
    <property type="component" value="Unassembled WGS sequence"/>
</dbReference>
<accession>A0A5B7KJJ5</accession>
<organism evidence="1 2">
    <name type="scientific">Portunus trituberculatus</name>
    <name type="common">Swimming crab</name>
    <name type="synonym">Neptunus trituberculatus</name>
    <dbReference type="NCBI Taxonomy" id="210409"/>
    <lineage>
        <taxon>Eukaryota</taxon>
        <taxon>Metazoa</taxon>
        <taxon>Ecdysozoa</taxon>
        <taxon>Arthropoda</taxon>
        <taxon>Crustacea</taxon>
        <taxon>Multicrustacea</taxon>
        <taxon>Malacostraca</taxon>
        <taxon>Eumalacostraca</taxon>
        <taxon>Eucarida</taxon>
        <taxon>Decapoda</taxon>
        <taxon>Pleocyemata</taxon>
        <taxon>Brachyura</taxon>
        <taxon>Eubrachyura</taxon>
        <taxon>Portunoidea</taxon>
        <taxon>Portunidae</taxon>
        <taxon>Portuninae</taxon>
        <taxon>Portunus</taxon>
    </lineage>
</organism>
<dbReference type="EMBL" id="VSRR010145493">
    <property type="protein sequence ID" value="MPD05329.1"/>
    <property type="molecule type" value="Genomic_DNA"/>
</dbReference>
<evidence type="ECO:0000313" key="2">
    <source>
        <dbReference type="Proteomes" id="UP000324222"/>
    </source>
</evidence>